<dbReference type="PROSITE" id="PS50871">
    <property type="entry name" value="C1Q"/>
    <property type="match status" value="1"/>
</dbReference>
<evidence type="ECO:0000256" key="1">
    <source>
        <dbReference type="ARBA" id="ARBA00004498"/>
    </source>
</evidence>
<feature type="region of interest" description="Disordered" evidence="9">
    <location>
        <begin position="357"/>
        <end position="383"/>
    </location>
</feature>
<organism evidence="12 13">
    <name type="scientific">Onychostoma macrolepis</name>
    <dbReference type="NCBI Taxonomy" id="369639"/>
    <lineage>
        <taxon>Eukaryota</taxon>
        <taxon>Metazoa</taxon>
        <taxon>Chordata</taxon>
        <taxon>Craniata</taxon>
        <taxon>Vertebrata</taxon>
        <taxon>Euteleostomi</taxon>
        <taxon>Actinopterygii</taxon>
        <taxon>Neopterygii</taxon>
        <taxon>Teleostei</taxon>
        <taxon>Ostariophysi</taxon>
        <taxon>Cypriniformes</taxon>
        <taxon>Cyprinidae</taxon>
        <taxon>Acrossocheilinae</taxon>
        <taxon>Onychostoma</taxon>
    </lineage>
</organism>
<comment type="similarity">
    <text evidence="2">Belongs to the calponin family.</text>
</comment>
<dbReference type="PRINTS" id="PR00888">
    <property type="entry name" value="SM22CALPONIN"/>
</dbReference>
<evidence type="ECO:0000256" key="7">
    <source>
        <dbReference type="ARBA" id="ARBA00022729"/>
    </source>
</evidence>
<dbReference type="InterPro" id="IPR001715">
    <property type="entry name" value="CH_dom"/>
</dbReference>
<dbReference type="PRINTS" id="PR00890">
    <property type="entry name" value="TRANSGELIN"/>
</dbReference>
<feature type="region of interest" description="Disordered" evidence="9">
    <location>
        <begin position="211"/>
        <end position="307"/>
    </location>
</feature>
<dbReference type="CDD" id="cd21281">
    <property type="entry name" value="CH_TAGLN3"/>
    <property type="match status" value="1"/>
</dbReference>
<evidence type="ECO:0000256" key="5">
    <source>
        <dbReference type="ARBA" id="ARBA00022530"/>
    </source>
</evidence>
<feature type="compositionally biased region" description="Basic and acidic residues" evidence="9">
    <location>
        <begin position="227"/>
        <end position="242"/>
    </location>
</feature>
<feature type="domain" description="C1q" evidence="11">
    <location>
        <begin position="382"/>
        <end position="517"/>
    </location>
</feature>
<evidence type="ECO:0000313" key="13">
    <source>
        <dbReference type="Proteomes" id="UP000579812"/>
    </source>
</evidence>
<feature type="compositionally biased region" description="Basic and acidic residues" evidence="9">
    <location>
        <begin position="363"/>
        <end position="383"/>
    </location>
</feature>
<keyword evidence="4" id="KW-0964">Secreted</keyword>
<dbReference type="Proteomes" id="UP000579812">
    <property type="component" value="Unassembled WGS sequence"/>
</dbReference>
<evidence type="ECO:0000256" key="2">
    <source>
        <dbReference type="ARBA" id="ARBA00009631"/>
    </source>
</evidence>
<dbReference type="PANTHER" id="PTHR47385:SF10">
    <property type="entry name" value="TRANSGELIN-3"/>
    <property type="match status" value="1"/>
</dbReference>
<dbReference type="InterPro" id="IPR050606">
    <property type="entry name" value="Calponin-like"/>
</dbReference>
<keyword evidence="8" id="KW-0176">Collagen</keyword>
<evidence type="ECO:0000256" key="3">
    <source>
        <dbReference type="ARBA" id="ARBA00016680"/>
    </source>
</evidence>
<comment type="subcellular location">
    <subcellularLocation>
        <location evidence="1">Secreted</location>
        <location evidence="1">Extracellular space</location>
        <location evidence="1">Extracellular matrix</location>
    </subcellularLocation>
</comment>
<dbReference type="Pfam" id="PF01391">
    <property type="entry name" value="Collagen"/>
    <property type="match status" value="1"/>
</dbReference>
<evidence type="ECO:0000259" key="11">
    <source>
        <dbReference type="PROSITE" id="PS50871"/>
    </source>
</evidence>
<feature type="domain" description="Calponin-homology (CH)" evidence="10">
    <location>
        <begin position="24"/>
        <end position="136"/>
    </location>
</feature>
<dbReference type="SMART" id="SM00110">
    <property type="entry name" value="C1Q"/>
    <property type="match status" value="1"/>
</dbReference>
<protein>
    <recommendedName>
        <fullName evidence="3">Transgelin-3</fullName>
    </recommendedName>
</protein>
<dbReference type="Gene3D" id="1.10.418.10">
    <property type="entry name" value="Calponin-like domain"/>
    <property type="match status" value="1"/>
</dbReference>
<dbReference type="AlphaFoldDB" id="A0A7J6BL90"/>
<dbReference type="GO" id="GO:0015629">
    <property type="term" value="C:actin cytoskeleton"/>
    <property type="evidence" value="ECO:0007669"/>
    <property type="project" value="TreeGrafter"/>
</dbReference>
<reference evidence="12 13" key="1">
    <citation type="submission" date="2020-04" db="EMBL/GenBank/DDBJ databases">
        <title>Chromosome-level genome assembly of a cyprinid fish Onychostoma macrolepis by integration of Nanopore Sequencing, Bionano and Hi-C technology.</title>
        <authorList>
            <person name="Wang D."/>
        </authorList>
    </citation>
    <scope>NUCLEOTIDE SEQUENCE [LARGE SCALE GENOMIC DNA]</scope>
    <source>
        <strain evidence="12">SWU-2019</strain>
        <tissue evidence="12">Muscle</tissue>
    </source>
</reference>
<dbReference type="Pfam" id="PF00386">
    <property type="entry name" value="C1q"/>
    <property type="match status" value="1"/>
</dbReference>
<dbReference type="SUPFAM" id="SSF47576">
    <property type="entry name" value="Calponin-homology domain, CH-domain"/>
    <property type="match status" value="1"/>
</dbReference>
<evidence type="ECO:0000256" key="8">
    <source>
        <dbReference type="ARBA" id="ARBA00023119"/>
    </source>
</evidence>
<dbReference type="FunFam" id="2.60.120.40:FF:000001">
    <property type="entry name" value="Complement C1q B chain"/>
    <property type="match status" value="1"/>
</dbReference>
<evidence type="ECO:0000313" key="12">
    <source>
        <dbReference type="EMBL" id="KAF4095839.1"/>
    </source>
</evidence>
<dbReference type="EMBL" id="JAAMOB010000024">
    <property type="protein sequence ID" value="KAF4095839.1"/>
    <property type="molecule type" value="Genomic_DNA"/>
</dbReference>
<proteinExistence type="inferred from homology"/>
<keyword evidence="13" id="KW-1185">Reference proteome</keyword>
<keyword evidence="5" id="KW-0272">Extracellular matrix</keyword>
<dbReference type="GO" id="GO:0007015">
    <property type="term" value="P:actin filament organization"/>
    <property type="evidence" value="ECO:0007669"/>
    <property type="project" value="TreeGrafter"/>
</dbReference>
<dbReference type="PRINTS" id="PR00007">
    <property type="entry name" value="COMPLEMNTC1Q"/>
</dbReference>
<comment type="caution">
    <text evidence="12">The sequence shown here is derived from an EMBL/GenBank/DDBJ whole genome shotgun (WGS) entry which is preliminary data.</text>
</comment>
<accession>A0A7J6BL90</accession>
<evidence type="ECO:0000256" key="4">
    <source>
        <dbReference type="ARBA" id="ARBA00022525"/>
    </source>
</evidence>
<gene>
    <name evidence="12" type="ORF">G5714_023442</name>
</gene>
<dbReference type="PROSITE" id="PS50021">
    <property type="entry name" value="CH"/>
    <property type="match status" value="1"/>
</dbReference>
<dbReference type="InterPro" id="IPR008160">
    <property type="entry name" value="Collagen"/>
</dbReference>
<keyword evidence="7" id="KW-0732">Signal</keyword>
<dbReference type="GO" id="GO:0005581">
    <property type="term" value="C:collagen trimer"/>
    <property type="evidence" value="ECO:0007669"/>
    <property type="project" value="UniProtKB-KW"/>
</dbReference>
<dbReference type="Pfam" id="PF00307">
    <property type="entry name" value="CH"/>
    <property type="match status" value="1"/>
</dbReference>
<evidence type="ECO:0000259" key="10">
    <source>
        <dbReference type="PROSITE" id="PS50021"/>
    </source>
</evidence>
<keyword evidence="6" id="KW-0597">Phosphoprotein</keyword>
<feature type="compositionally biased region" description="Low complexity" evidence="9">
    <location>
        <begin position="287"/>
        <end position="306"/>
    </location>
</feature>
<dbReference type="GO" id="GO:0051015">
    <property type="term" value="F:actin filament binding"/>
    <property type="evidence" value="ECO:0007669"/>
    <property type="project" value="TreeGrafter"/>
</dbReference>
<dbReference type="InterPro" id="IPR003096">
    <property type="entry name" value="SM22_calponin"/>
</dbReference>
<dbReference type="InterPro" id="IPR000557">
    <property type="entry name" value="Calponin_repeat"/>
</dbReference>
<evidence type="ECO:0000256" key="9">
    <source>
        <dbReference type="SAM" id="MobiDB-lite"/>
    </source>
</evidence>
<dbReference type="SMART" id="SM00033">
    <property type="entry name" value="CH"/>
    <property type="match status" value="1"/>
</dbReference>
<dbReference type="FunFam" id="1.10.418.10:FF:000039">
    <property type="entry name" value="Transgelin"/>
    <property type="match status" value="1"/>
</dbReference>
<dbReference type="Gene3D" id="2.60.120.40">
    <property type="match status" value="1"/>
</dbReference>
<dbReference type="InterPro" id="IPR008983">
    <property type="entry name" value="Tumour_necrosis_fac-like_dom"/>
</dbReference>
<dbReference type="PANTHER" id="PTHR47385">
    <property type="entry name" value="CALPONIN"/>
    <property type="match status" value="1"/>
</dbReference>
<dbReference type="SUPFAM" id="SSF49842">
    <property type="entry name" value="TNF-like"/>
    <property type="match status" value="1"/>
</dbReference>
<evidence type="ECO:0000256" key="6">
    <source>
        <dbReference type="ARBA" id="ARBA00022553"/>
    </source>
</evidence>
<name>A0A7J6BL90_9TELE</name>
<dbReference type="Pfam" id="PF00402">
    <property type="entry name" value="Calponin"/>
    <property type="match status" value="1"/>
</dbReference>
<sequence length="517" mass="55174">MANRGPSYGLSREVQEKIEQKYDTELESRLVDWIVAQCGGNIEKPQPGKQNFQNWLMDGTILCRLINSLYPRGKEPIKKIPETQMAFKQMEKISQFLQAAEAYGVITTDIFQTVDLWEGKDMAAVQRTLMALGSVALTKDDGLYRGNRDWFHRKSQGNRREFSEEQLRQGQNLIGLQMGSNRGASQAGMTVVLVNAAEQSISDKNTGCVYGHPGIPGDPGHNGMPGRDGRDGAKGDKGDRGDLGTCGTAGKDGPKGDKGEPGVPGIAGAKGKHGDNGERGSPGKMGPQGFPGPLGLKGQKGELGLSGPQGIKGNVGPMGPVGPQGVVGYKGDKGIQGPLGPPGRPGPKGEIGHPGIKGSIGVRGEKGSKGDIGEQGRKGDMPEIPKSAFSAKLSESSKLPATFTPIVFDKILYNSQGHYDPQTGRFTCAVRGVYFFIYHITVFSRNVKVVLMKNGQPVIYTMDSYQGGEDQASGGAVQELQAGDRVWLQVADGLLFNGLYADEDDDTVFSGFLLFAT</sequence>
<dbReference type="InterPro" id="IPR036872">
    <property type="entry name" value="CH_dom_sf"/>
</dbReference>
<dbReference type="InterPro" id="IPR001073">
    <property type="entry name" value="C1q_dom"/>
</dbReference>